<dbReference type="AlphaFoldDB" id="A0A2I0AF42"/>
<reference evidence="2 3" key="1">
    <citation type="journal article" date="2017" name="Nature">
        <title>The Apostasia genome and the evolution of orchids.</title>
        <authorList>
            <person name="Zhang G.Q."/>
            <person name="Liu K.W."/>
            <person name="Li Z."/>
            <person name="Lohaus R."/>
            <person name="Hsiao Y.Y."/>
            <person name="Niu S.C."/>
            <person name="Wang J.Y."/>
            <person name="Lin Y.C."/>
            <person name="Xu Q."/>
            <person name="Chen L.J."/>
            <person name="Yoshida K."/>
            <person name="Fujiwara S."/>
            <person name="Wang Z.W."/>
            <person name="Zhang Y.Q."/>
            <person name="Mitsuda N."/>
            <person name="Wang M."/>
            <person name="Liu G.H."/>
            <person name="Pecoraro L."/>
            <person name="Huang H.X."/>
            <person name="Xiao X.J."/>
            <person name="Lin M."/>
            <person name="Wu X.Y."/>
            <person name="Wu W.L."/>
            <person name="Chen Y.Y."/>
            <person name="Chang S.B."/>
            <person name="Sakamoto S."/>
            <person name="Ohme-Takagi M."/>
            <person name="Yagi M."/>
            <person name="Zeng S.J."/>
            <person name="Shen C.Y."/>
            <person name="Yeh C.M."/>
            <person name="Luo Y.B."/>
            <person name="Tsai W.C."/>
            <person name="Van de Peer Y."/>
            <person name="Liu Z.J."/>
        </authorList>
    </citation>
    <scope>NUCLEOTIDE SEQUENCE [LARGE SCALE GENOMIC DNA]</scope>
    <source>
        <strain evidence="3">cv. Shenzhen</strain>
        <tissue evidence="2">Stem</tissue>
    </source>
</reference>
<organism evidence="2 3">
    <name type="scientific">Apostasia shenzhenica</name>
    <dbReference type="NCBI Taxonomy" id="1088818"/>
    <lineage>
        <taxon>Eukaryota</taxon>
        <taxon>Viridiplantae</taxon>
        <taxon>Streptophyta</taxon>
        <taxon>Embryophyta</taxon>
        <taxon>Tracheophyta</taxon>
        <taxon>Spermatophyta</taxon>
        <taxon>Magnoliopsida</taxon>
        <taxon>Liliopsida</taxon>
        <taxon>Asparagales</taxon>
        <taxon>Orchidaceae</taxon>
        <taxon>Apostasioideae</taxon>
        <taxon>Apostasia</taxon>
    </lineage>
</organism>
<dbReference type="EMBL" id="KZ451982">
    <property type="protein sequence ID" value="PKA54168.1"/>
    <property type="molecule type" value="Genomic_DNA"/>
</dbReference>
<feature type="region of interest" description="Disordered" evidence="1">
    <location>
        <begin position="1"/>
        <end position="22"/>
    </location>
</feature>
<keyword evidence="3" id="KW-1185">Reference proteome</keyword>
<dbReference type="Proteomes" id="UP000236161">
    <property type="component" value="Unassembled WGS sequence"/>
</dbReference>
<proteinExistence type="predicted"/>
<evidence type="ECO:0000313" key="2">
    <source>
        <dbReference type="EMBL" id="PKA54168.1"/>
    </source>
</evidence>
<gene>
    <name evidence="2" type="ORF">AXF42_Ash000001</name>
</gene>
<protein>
    <submittedName>
        <fullName evidence="2">Uncharacterized protein</fullName>
    </submittedName>
</protein>
<evidence type="ECO:0000313" key="3">
    <source>
        <dbReference type="Proteomes" id="UP000236161"/>
    </source>
</evidence>
<name>A0A2I0AF42_9ASPA</name>
<sequence>MDCIAQAVSRKHGSRRGQTSAGAQVLISSISNSQRAGSQHKRRLRRAGAVGVVGPGTGSVRFQPVSDPVRNRLA</sequence>
<evidence type="ECO:0000256" key="1">
    <source>
        <dbReference type="SAM" id="MobiDB-lite"/>
    </source>
</evidence>
<accession>A0A2I0AF42</accession>